<sequence length="475" mass="55128">MNWQSLDDILKQLERPVDELAGDIWVKPQHVATFIENSIDGRFSNIKWSTSKWTDAAIEMTSPDLDEVKFAPGFARLISMLKDEAATSPWYDKFIDILVSTMDINALWLFESPLIYYAVQCKWSVDDPKLIIEILNAGANPNLIASWETALHLAIKNWCEKIALELVKAGANPAIYDSRWNSCFSLANGKQNLFNILKSSKILAFNRQNLCDILEAKWFESWSANIVSEDDIEAQLYWESWIYWFANKDEEIIKAFIACWANLNFKNDKEFTPLMNAAKAWKSKIVSELLLAWADKSLLDEQWKTALLHAKLAWHDDIVNMLRKNPVTDDFLIYLESKWMSDMADVLRVDRDIDAFSELGNTLLIFAAIEWNLNLLNECKKFWADFNLRNGNWRTALSYAVAKEHIDAIEFLLDNWADPNQVMSFWETRNTPGVKVRECTCLDFTTNQMIIRLIKNHKSYKRKWFLGKIFNLLSS</sequence>
<dbReference type="InterPro" id="IPR002110">
    <property type="entry name" value="Ankyrin_rpt"/>
</dbReference>
<organism evidence="3">
    <name type="scientific">uncultured bacterium</name>
    <name type="common">gcode 4</name>
    <dbReference type="NCBI Taxonomy" id="1234023"/>
    <lineage>
        <taxon>Bacteria</taxon>
        <taxon>environmental samples</taxon>
    </lineage>
</organism>
<dbReference type="Gene3D" id="1.25.40.20">
    <property type="entry name" value="Ankyrin repeat-containing domain"/>
    <property type="match status" value="3"/>
</dbReference>
<comment type="caution">
    <text evidence="3">The sequence shown here is derived from an EMBL/GenBank/DDBJ whole genome shotgun (WGS) entry which is preliminary data.</text>
</comment>
<dbReference type="AlphaFoldDB" id="K2G4N5"/>
<dbReference type="PANTHER" id="PTHR24198">
    <property type="entry name" value="ANKYRIN REPEAT AND PROTEIN KINASE DOMAIN-CONTAINING PROTEIN"/>
    <property type="match status" value="1"/>
</dbReference>
<dbReference type="EMBL" id="AMFJ01000027">
    <property type="protein sequence ID" value="EKE30198.1"/>
    <property type="molecule type" value="Genomic_DNA"/>
</dbReference>
<evidence type="ECO:0000313" key="3">
    <source>
        <dbReference type="EMBL" id="EKE30198.1"/>
    </source>
</evidence>
<protein>
    <submittedName>
        <fullName evidence="3">Pfs, NACHT and Ankyrin protein</fullName>
    </submittedName>
</protein>
<accession>K2G4N5</accession>
<dbReference type="SUPFAM" id="SSF48403">
    <property type="entry name" value="Ankyrin repeat"/>
    <property type="match status" value="1"/>
</dbReference>
<proteinExistence type="predicted"/>
<gene>
    <name evidence="3" type="ORF">ACD_2C00027G0011</name>
</gene>
<dbReference type="Pfam" id="PF00023">
    <property type="entry name" value="Ank"/>
    <property type="match status" value="2"/>
</dbReference>
<keyword evidence="1" id="KW-0677">Repeat</keyword>
<name>K2G4N5_9BACT</name>
<dbReference type="SMART" id="SM00248">
    <property type="entry name" value="ANK"/>
    <property type="match status" value="3"/>
</dbReference>
<evidence type="ECO:0000256" key="2">
    <source>
        <dbReference type="ARBA" id="ARBA00023043"/>
    </source>
</evidence>
<evidence type="ECO:0000256" key="1">
    <source>
        <dbReference type="ARBA" id="ARBA00022737"/>
    </source>
</evidence>
<keyword evidence="2" id="KW-0040">ANK repeat</keyword>
<dbReference type="Pfam" id="PF12796">
    <property type="entry name" value="Ank_2"/>
    <property type="match status" value="1"/>
</dbReference>
<dbReference type="InterPro" id="IPR036770">
    <property type="entry name" value="Ankyrin_rpt-contain_sf"/>
</dbReference>
<dbReference type="PANTHER" id="PTHR24198:SF165">
    <property type="entry name" value="ANKYRIN REPEAT-CONTAINING PROTEIN-RELATED"/>
    <property type="match status" value="1"/>
</dbReference>
<reference evidence="3" key="1">
    <citation type="journal article" date="2012" name="Science">
        <title>Fermentation, hydrogen, and sulfur metabolism in multiple uncultivated bacterial phyla.</title>
        <authorList>
            <person name="Wrighton K.C."/>
            <person name="Thomas B.C."/>
            <person name="Sharon I."/>
            <person name="Miller C.S."/>
            <person name="Castelle C.J."/>
            <person name="VerBerkmoes N.C."/>
            <person name="Wilkins M.J."/>
            <person name="Hettich R.L."/>
            <person name="Lipton M.S."/>
            <person name="Williams K.H."/>
            <person name="Long P.E."/>
            <person name="Banfield J.F."/>
        </authorList>
    </citation>
    <scope>NUCLEOTIDE SEQUENCE [LARGE SCALE GENOMIC DNA]</scope>
</reference>